<keyword evidence="1" id="KW-1133">Transmembrane helix</keyword>
<reference evidence="3" key="1">
    <citation type="submission" date="2017-01" db="EMBL/GenBank/DDBJ databases">
        <authorList>
            <person name="Varghese N."/>
            <person name="Submissions S."/>
        </authorList>
    </citation>
    <scope>NUCLEOTIDE SEQUENCE [LARGE SCALE GENOMIC DNA]</scope>
    <source>
        <strain evidence="3">DSM 15366</strain>
    </source>
</reference>
<organism evidence="2 3">
    <name type="scientific">Maribacter ulvicola</name>
    <dbReference type="NCBI Taxonomy" id="228959"/>
    <lineage>
        <taxon>Bacteria</taxon>
        <taxon>Pseudomonadati</taxon>
        <taxon>Bacteroidota</taxon>
        <taxon>Flavobacteriia</taxon>
        <taxon>Flavobacteriales</taxon>
        <taxon>Flavobacteriaceae</taxon>
        <taxon>Maribacter</taxon>
    </lineage>
</organism>
<dbReference type="AlphaFoldDB" id="A0A1N6PI80"/>
<dbReference type="RefSeq" id="WP_167368343.1">
    <property type="nucleotide sequence ID" value="NZ_FTMA01000001.1"/>
</dbReference>
<gene>
    <name evidence="2" type="ORF">SAMN05421797_101458</name>
</gene>
<evidence type="ECO:0000313" key="2">
    <source>
        <dbReference type="EMBL" id="SIQ03987.1"/>
    </source>
</evidence>
<dbReference type="InterPro" id="IPR046635">
    <property type="entry name" value="DUF6747"/>
</dbReference>
<accession>A0A1N6PI80</accession>
<keyword evidence="1" id="KW-0812">Transmembrane</keyword>
<sequence length="58" mass="6874">MEKITLVKEIYREAFKDWKSIILEHYFKVFSWCCLVLIGTAVYALIFRISTGFSFGNF</sequence>
<name>A0A1N6PI80_9FLAO</name>
<keyword evidence="1" id="KW-0472">Membrane</keyword>
<proteinExistence type="predicted"/>
<evidence type="ECO:0000313" key="3">
    <source>
        <dbReference type="Proteomes" id="UP000186953"/>
    </source>
</evidence>
<protein>
    <submittedName>
        <fullName evidence="2">Uncharacterized protein</fullName>
    </submittedName>
</protein>
<keyword evidence="3" id="KW-1185">Reference proteome</keyword>
<evidence type="ECO:0000256" key="1">
    <source>
        <dbReference type="SAM" id="Phobius"/>
    </source>
</evidence>
<dbReference type="EMBL" id="FTMA01000001">
    <property type="protein sequence ID" value="SIQ03987.1"/>
    <property type="molecule type" value="Genomic_DNA"/>
</dbReference>
<dbReference type="Pfam" id="PF20532">
    <property type="entry name" value="DUF6747"/>
    <property type="match status" value="1"/>
</dbReference>
<dbReference type="Proteomes" id="UP000186953">
    <property type="component" value="Unassembled WGS sequence"/>
</dbReference>
<feature type="transmembrane region" description="Helical" evidence="1">
    <location>
        <begin position="29"/>
        <end position="49"/>
    </location>
</feature>